<proteinExistence type="inferred from homology"/>
<keyword evidence="5" id="KW-0012">Acyltransferase</keyword>
<dbReference type="InterPro" id="IPR023608">
    <property type="entry name" value="Transglutaminase_animal"/>
</dbReference>
<dbReference type="InterPro" id="IPR036985">
    <property type="entry name" value="Transglutaminase-like_sf"/>
</dbReference>
<dbReference type="InterPro" id="IPR036238">
    <property type="entry name" value="Transglutaminase_C_sf"/>
</dbReference>
<feature type="binding site" evidence="8">
    <location>
        <position position="388"/>
    </location>
    <ligand>
        <name>Ca(2+)</name>
        <dbReference type="ChEBI" id="CHEBI:29108"/>
    </ligand>
</feature>
<evidence type="ECO:0000256" key="4">
    <source>
        <dbReference type="ARBA" id="ARBA00022837"/>
    </source>
</evidence>
<dbReference type="PROSITE" id="PS00547">
    <property type="entry name" value="TRANSGLUTAMINASES"/>
    <property type="match status" value="1"/>
</dbReference>
<keyword evidence="3 8" id="KW-0479">Metal-binding</keyword>
<dbReference type="GO" id="GO:0003810">
    <property type="term" value="F:protein-glutamine gamma-glutamyltransferase activity"/>
    <property type="evidence" value="ECO:0007669"/>
    <property type="project" value="UniProtKB-EC"/>
</dbReference>
<evidence type="ECO:0000313" key="10">
    <source>
        <dbReference type="Ensembl" id="ENSAPLP00020008556.1"/>
    </source>
</evidence>
<dbReference type="FunFam" id="3.90.260.10:FF:000001">
    <property type="entry name" value="Protein-glutamine gamma-glutamyltransferase 2"/>
    <property type="match status" value="1"/>
</dbReference>
<evidence type="ECO:0000256" key="2">
    <source>
        <dbReference type="ARBA" id="ARBA00022679"/>
    </source>
</evidence>
<reference evidence="10" key="3">
    <citation type="submission" date="2025-09" db="UniProtKB">
        <authorList>
            <consortium name="Ensembl"/>
        </authorList>
    </citation>
    <scope>IDENTIFICATION</scope>
</reference>
<dbReference type="Proteomes" id="UP000694400">
    <property type="component" value="Chromosome 2"/>
</dbReference>
<dbReference type="PANTHER" id="PTHR11590">
    <property type="entry name" value="PROTEIN-GLUTAMINE GAMMA-GLUTAMYLTRANSFERASE"/>
    <property type="match status" value="1"/>
</dbReference>
<dbReference type="InterPro" id="IPR001102">
    <property type="entry name" value="Transglutaminase_N"/>
</dbReference>
<feature type="active site" evidence="7">
    <location>
        <position position="266"/>
    </location>
</feature>
<dbReference type="SUPFAM" id="SSF81296">
    <property type="entry name" value="E set domains"/>
    <property type="match status" value="1"/>
</dbReference>
<sequence>MTESDLKVTNVDFLKSQNSVQHHTDAYETTSLVVRRGQAFLLQLTLSRALRASDKLALNFSIGERPMKPLGTLMSLNPRSTRDTGGWHITVAKSSGTECLLSVTSAADAPVGKYSLSVKTGSNVYKPENNTIYLLFNPWCETDIVFLSNEAERNEYVLNDTGYIYVGSVYSIHGRPWNFGQFEESILDTCMYLLDKSKLKMSSRRDPVIVSRAMSALVNSNDENGVLLGNWSGKYENGTSPMEWIGSVAILQQYYKTKKPVGFGQCWVFSGVLTTVMRCLGIPARSVSNFNSAHDTDENLRVDVYLNEKGEKLKWMSVDSVWNFHVWNDVWMKRKDLPSGFDGWQAIDSTPQEQSQGIFQCGPCPLKAIRDGEVYLPYDSKFVYAEVNGDKVYWLVKEENGSRKYVKLNVESQSIGANISTKAVGQNRREDITQQYKFPEGSPQERASMQKATSYLQPSGLVPRSGFGAMRTMSMGLDNVDGRAVVQEEVVPKSGVELAITNEKPLYPGEPIEVVVTVKSTAAGSWTVALTGSCQLQSYTGKVDASLGYINETVKLEGKSEVRVPLKIKPDAYMKALAAAEDEEHVHVTAIAEIQGTPEKLTKEAALSFEYPPIQVQVRQQTQDSAGIRVSALLASRAKVPKRQGKCDETGQQFQEAPMSPPMTPMQTGLLGLHQLCCTGAPKSRGLCRKHPALAEGTGSSSGVLNTSFPLLSDARNSEVEQGLHLRLHLQEQAERAPG</sequence>
<feature type="binding site" evidence="8">
    <location>
        <position position="390"/>
    </location>
    <ligand>
        <name>Ca(2+)</name>
        <dbReference type="ChEBI" id="CHEBI:29108"/>
    </ligand>
</feature>
<dbReference type="InterPro" id="IPR002931">
    <property type="entry name" value="Transglutaminase-like"/>
</dbReference>
<dbReference type="InterPro" id="IPR050779">
    <property type="entry name" value="Transglutaminase"/>
</dbReference>
<dbReference type="Gene3D" id="3.90.260.10">
    <property type="entry name" value="Transglutaminase-like"/>
    <property type="match status" value="1"/>
</dbReference>
<dbReference type="InterPro" id="IPR014756">
    <property type="entry name" value="Ig_E-set"/>
</dbReference>
<dbReference type="InterPro" id="IPR013808">
    <property type="entry name" value="Transglutaminase_AS"/>
</dbReference>
<reference evidence="10" key="1">
    <citation type="submission" date="2019-08" db="EMBL/GenBank/DDBJ databases">
        <title>Three high-quality genomes provides insights into domestication of ducks.</title>
        <authorList>
            <person name="Hou Z.C."/>
            <person name="Zhu F."/>
            <person name="Yin Z.T."/>
            <person name="Zhang F."/>
        </authorList>
    </citation>
    <scope>NUCLEOTIDE SEQUENCE [LARGE SCALE GENOMIC DNA]</scope>
</reference>
<feature type="active site" evidence="7">
    <location>
        <position position="348"/>
    </location>
</feature>
<dbReference type="Pfam" id="PF00868">
    <property type="entry name" value="Transglut_N"/>
    <property type="match status" value="1"/>
</dbReference>
<dbReference type="InterPro" id="IPR013783">
    <property type="entry name" value="Ig-like_fold"/>
</dbReference>
<organism evidence="10 11">
    <name type="scientific">Anas platyrhynchos</name>
    <name type="common">Mallard</name>
    <name type="synonym">Anas boschas</name>
    <dbReference type="NCBI Taxonomy" id="8839"/>
    <lineage>
        <taxon>Eukaryota</taxon>
        <taxon>Metazoa</taxon>
        <taxon>Chordata</taxon>
        <taxon>Craniata</taxon>
        <taxon>Vertebrata</taxon>
        <taxon>Euteleostomi</taxon>
        <taxon>Archelosauria</taxon>
        <taxon>Archosauria</taxon>
        <taxon>Dinosauria</taxon>
        <taxon>Saurischia</taxon>
        <taxon>Theropoda</taxon>
        <taxon>Coelurosauria</taxon>
        <taxon>Aves</taxon>
        <taxon>Neognathae</taxon>
        <taxon>Galloanserae</taxon>
        <taxon>Anseriformes</taxon>
        <taxon>Anatidae</taxon>
        <taxon>Anatinae</taxon>
        <taxon>Anas</taxon>
    </lineage>
</organism>
<dbReference type="Ensembl" id="ENSAPLT00020009202.1">
    <property type="protein sequence ID" value="ENSAPLP00020008556.1"/>
    <property type="gene ID" value="ENSAPLG00020006292.1"/>
</dbReference>
<evidence type="ECO:0000256" key="5">
    <source>
        <dbReference type="ARBA" id="ARBA00023315"/>
    </source>
</evidence>
<keyword evidence="2" id="KW-0808">Transferase</keyword>
<evidence type="ECO:0000256" key="7">
    <source>
        <dbReference type="PIRSR" id="PIRSR000459-1"/>
    </source>
</evidence>
<feature type="binding site" evidence="8">
    <location>
        <position position="440"/>
    </location>
    <ligand>
        <name>Ca(2+)</name>
        <dbReference type="ChEBI" id="CHEBI:29108"/>
    </ligand>
</feature>
<dbReference type="SMART" id="SM00460">
    <property type="entry name" value="TGc"/>
    <property type="match status" value="1"/>
</dbReference>
<dbReference type="SUPFAM" id="SSF54001">
    <property type="entry name" value="Cysteine proteinases"/>
    <property type="match status" value="1"/>
</dbReference>
<dbReference type="GO" id="GO:0046872">
    <property type="term" value="F:metal ion binding"/>
    <property type="evidence" value="ECO:0007669"/>
    <property type="project" value="UniProtKB-KW"/>
</dbReference>
<evidence type="ECO:0000256" key="6">
    <source>
        <dbReference type="ARBA" id="ARBA00024222"/>
    </source>
</evidence>
<gene>
    <name evidence="10" type="primary">TGM4</name>
</gene>
<comment type="cofactor">
    <cofactor evidence="8">
        <name>Ca(2+)</name>
        <dbReference type="ChEBI" id="CHEBI:29108"/>
    </cofactor>
    <text evidence="8">Binds 1 Ca(2+) ion per subunit.</text>
</comment>
<comment type="similarity">
    <text evidence="1">Belongs to the transglutaminase superfamily. Transglutaminase family.</text>
</comment>
<dbReference type="PANTHER" id="PTHR11590:SF70">
    <property type="entry name" value="PROTEIN-GLUTAMINE GAMMA-GLUTAMYLTRANSFERASE 4"/>
    <property type="match status" value="1"/>
</dbReference>
<keyword evidence="4 8" id="KW-0106">Calcium</keyword>
<feature type="active site" evidence="7">
    <location>
        <position position="325"/>
    </location>
</feature>
<dbReference type="Gene3D" id="2.60.40.10">
    <property type="entry name" value="Immunoglobulins"/>
    <property type="match status" value="2"/>
</dbReference>
<evidence type="ECO:0000313" key="11">
    <source>
        <dbReference type="Proteomes" id="UP000694400"/>
    </source>
</evidence>
<dbReference type="FunFam" id="2.60.40.10:FF:001406">
    <property type="entry name" value="Protein-glutamine gamma-glutamyltransferase 4"/>
    <property type="match status" value="1"/>
</dbReference>
<feature type="domain" description="Transglutaminase-like" evidence="9">
    <location>
        <begin position="258"/>
        <end position="351"/>
    </location>
</feature>
<dbReference type="AlphaFoldDB" id="A0A8B9ZAG3"/>
<evidence type="ECO:0000256" key="3">
    <source>
        <dbReference type="ARBA" id="ARBA00022723"/>
    </source>
</evidence>
<dbReference type="EC" id="2.3.2.13" evidence="6"/>
<protein>
    <recommendedName>
        <fullName evidence="6">protein-glutamine gamma-glutamyltransferase</fullName>
        <ecNumber evidence="6">2.3.2.13</ecNumber>
    </recommendedName>
</protein>
<dbReference type="FunFam" id="2.60.40.10:FF:001640">
    <property type="entry name" value="Prostate-specific transglutaminase 4"/>
    <property type="match status" value="1"/>
</dbReference>
<dbReference type="PIRSF" id="PIRSF000459">
    <property type="entry name" value="TGM_EBP42"/>
    <property type="match status" value="1"/>
</dbReference>
<dbReference type="SUPFAM" id="SSF49309">
    <property type="entry name" value="Transglutaminase, two C-terminal domains"/>
    <property type="match status" value="1"/>
</dbReference>
<feature type="binding site" evidence="8">
    <location>
        <position position="445"/>
    </location>
    <ligand>
        <name>Ca(2+)</name>
        <dbReference type="ChEBI" id="CHEBI:29108"/>
    </ligand>
</feature>
<reference evidence="10" key="2">
    <citation type="submission" date="2025-08" db="UniProtKB">
        <authorList>
            <consortium name="Ensembl"/>
        </authorList>
    </citation>
    <scope>IDENTIFICATION</scope>
</reference>
<accession>A0A8B9ZAG3</accession>
<dbReference type="Pfam" id="PF01841">
    <property type="entry name" value="Transglut_core"/>
    <property type="match status" value="1"/>
</dbReference>
<evidence type="ECO:0000256" key="1">
    <source>
        <dbReference type="ARBA" id="ARBA00005968"/>
    </source>
</evidence>
<dbReference type="InterPro" id="IPR038765">
    <property type="entry name" value="Papain-like_cys_pep_sf"/>
</dbReference>
<name>A0A8B9ZAG3_ANAPL</name>
<evidence type="ECO:0000259" key="9">
    <source>
        <dbReference type="SMART" id="SM00460"/>
    </source>
</evidence>
<evidence type="ECO:0000256" key="8">
    <source>
        <dbReference type="PIRSR" id="PIRSR000459-2"/>
    </source>
</evidence>